<feature type="transmembrane region" description="Helical" evidence="7">
    <location>
        <begin position="164"/>
        <end position="186"/>
    </location>
</feature>
<dbReference type="EMBL" id="JAHLFV010000207">
    <property type="protein sequence ID" value="MBU3850684.1"/>
    <property type="molecule type" value="Genomic_DNA"/>
</dbReference>
<feature type="domain" description="Histidine kinase" evidence="8">
    <location>
        <begin position="207"/>
        <end position="415"/>
    </location>
</feature>
<dbReference type="InterPro" id="IPR050351">
    <property type="entry name" value="BphY/WalK/GraS-like"/>
</dbReference>
<dbReference type="GO" id="GO:0004721">
    <property type="term" value="F:phosphoprotein phosphatase activity"/>
    <property type="evidence" value="ECO:0007669"/>
    <property type="project" value="TreeGrafter"/>
</dbReference>
<evidence type="ECO:0000313" key="10">
    <source>
        <dbReference type="Proteomes" id="UP000823914"/>
    </source>
</evidence>
<keyword evidence="3" id="KW-0597">Phosphoprotein</keyword>
<protein>
    <recommendedName>
        <fullName evidence="2">histidine kinase</fullName>
        <ecNumber evidence="2">2.7.13.3</ecNumber>
    </recommendedName>
</protein>
<evidence type="ECO:0000259" key="8">
    <source>
        <dbReference type="PROSITE" id="PS50109"/>
    </source>
</evidence>
<evidence type="ECO:0000256" key="2">
    <source>
        <dbReference type="ARBA" id="ARBA00012438"/>
    </source>
</evidence>
<dbReference type="PRINTS" id="PR00344">
    <property type="entry name" value="BCTRLSENSOR"/>
</dbReference>
<dbReference type="GO" id="GO:0000155">
    <property type="term" value="F:phosphorelay sensor kinase activity"/>
    <property type="evidence" value="ECO:0007669"/>
    <property type="project" value="InterPro"/>
</dbReference>
<dbReference type="PANTHER" id="PTHR45453:SF1">
    <property type="entry name" value="PHOSPHATE REGULON SENSOR PROTEIN PHOR"/>
    <property type="match status" value="1"/>
</dbReference>
<keyword evidence="7" id="KW-0472">Membrane</keyword>
<evidence type="ECO:0000256" key="5">
    <source>
        <dbReference type="ARBA" id="ARBA00022777"/>
    </source>
</evidence>
<dbReference type="Pfam" id="PF02518">
    <property type="entry name" value="HATPase_c"/>
    <property type="match status" value="1"/>
</dbReference>
<evidence type="ECO:0000313" key="9">
    <source>
        <dbReference type="EMBL" id="MBU3850684.1"/>
    </source>
</evidence>
<keyword evidence="6" id="KW-0902">Two-component regulatory system</keyword>
<name>A0A9E2P021_9SPIR</name>
<evidence type="ECO:0000256" key="1">
    <source>
        <dbReference type="ARBA" id="ARBA00000085"/>
    </source>
</evidence>
<dbReference type="SMART" id="SM00388">
    <property type="entry name" value="HisKA"/>
    <property type="match status" value="1"/>
</dbReference>
<comment type="caution">
    <text evidence="9">The sequence shown here is derived from an EMBL/GenBank/DDBJ whole genome shotgun (WGS) entry which is preliminary data.</text>
</comment>
<dbReference type="SMART" id="SM00387">
    <property type="entry name" value="HATPase_c"/>
    <property type="match status" value="1"/>
</dbReference>
<dbReference type="InterPro" id="IPR004358">
    <property type="entry name" value="Sig_transdc_His_kin-like_C"/>
</dbReference>
<comment type="catalytic activity">
    <reaction evidence="1">
        <text>ATP + protein L-histidine = ADP + protein N-phospho-L-histidine.</text>
        <dbReference type="EC" id="2.7.13.3"/>
    </reaction>
</comment>
<accession>A0A9E2P021</accession>
<dbReference type="AlphaFoldDB" id="A0A9E2P021"/>
<dbReference type="Pfam" id="PF00512">
    <property type="entry name" value="HisKA"/>
    <property type="match status" value="1"/>
</dbReference>
<dbReference type="PANTHER" id="PTHR45453">
    <property type="entry name" value="PHOSPHATE REGULON SENSOR PROTEIN PHOR"/>
    <property type="match status" value="1"/>
</dbReference>
<dbReference type="PROSITE" id="PS50109">
    <property type="entry name" value="HIS_KIN"/>
    <property type="match status" value="1"/>
</dbReference>
<dbReference type="InterPro" id="IPR003594">
    <property type="entry name" value="HATPase_dom"/>
</dbReference>
<reference evidence="9" key="2">
    <citation type="submission" date="2021-04" db="EMBL/GenBank/DDBJ databases">
        <authorList>
            <person name="Gilroy R."/>
        </authorList>
    </citation>
    <scope>NUCLEOTIDE SEQUENCE</scope>
    <source>
        <strain evidence="9">Gambia15-2214</strain>
    </source>
</reference>
<reference evidence="9" key="1">
    <citation type="journal article" date="2021" name="PeerJ">
        <title>Extensive microbial diversity within the chicken gut microbiome revealed by metagenomics and culture.</title>
        <authorList>
            <person name="Gilroy R."/>
            <person name="Ravi A."/>
            <person name="Getino M."/>
            <person name="Pursley I."/>
            <person name="Horton D.L."/>
            <person name="Alikhan N.F."/>
            <person name="Baker D."/>
            <person name="Gharbi K."/>
            <person name="Hall N."/>
            <person name="Watson M."/>
            <person name="Adriaenssens E.M."/>
            <person name="Foster-Nyarko E."/>
            <person name="Jarju S."/>
            <person name="Secka A."/>
            <person name="Antonio M."/>
            <person name="Oren A."/>
            <person name="Chaudhuri R.R."/>
            <person name="La Ragione R."/>
            <person name="Hildebrand F."/>
            <person name="Pallen M.J."/>
        </authorList>
    </citation>
    <scope>NUCLEOTIDE SEQUENCE</scope>
    <source>
        <strain evidence="9">Gambia15-2214</strain>
    </source>
</reference>
<dbReference type="Gene3D" id="1.10.287.130">
    <property type="match status" value="1"/>
</dbReference>
<evidence type="ECO:0000256" key="7">
    <source>
        <dbReference type="SAM" id="Phobius"/>
    </source>
</evidence>
<organism evidence="9 10">
    <name type="scientific">Candidatus Treponema excrementipullorum</name>
    <dbReference type="NCBI Taxonomy" id="2838768"/>
    <lineage>
        <taxon>Bacteria</taxon>
        <taxon>Pseudomonadati</taxon>
        <taxon>Spirochaetota</taxon>
        <taxon>Spirochaetia</taxon>
        <taxon>Spirochaetales</taxon>
        <taxon>Treponemataceae</taxon>
        <taxon>Treponema</taxon>
    </lineage>
</organism>
<keyword evidence="4" id="KW-0808">Transferase</keyword>
<evidence type="ECO:0000256" key="6">
    <source>
        <dbReference type="ARBA" id="ARBA00023012"/>
    </source>
</evidence>
<dbReference type="EC" id="2.7.13.3" evidence="2"/>
<keyword evidence="5 9" id="KW-0418">Kinase</keyword>
<evidence type="ECO:0000256" key="4">
    <source>
        <dbReference type="ARBA" id="ARBA00022679"/>
    </source>
</evidence>
<dbReference type="CDD" id="cd00082">
    <property type="entry name" value="HisKA"/>
    <property type="match status" value="1"/>
</dbReference>
<dbReference type="GO" id="GO:0016036">
    <property type="term" value="P:cellular response to phosphate starvation"/>
    <property type="evidence" value="ECO:0007669"/>
    <property type="project" value="TreeGrafter"/>
</dbReference>
<dbReference type="InterPro" id="IPR003661">
    <property type="entry name" value="HisK_dim/P_dom"/>
</dbReference>
<dbReference type="SUPFAM" id="SSF47384">
    <property type="entry name" value="Homodimeric domain of signal transducing histidine kinase"/>
    <property type="match status" value="1"/>
</dbReference>
<evidence type="ECO:0000256" key="3">
    <source>
        <dbReference type="ARBA" id="ARBA00022553"/>
    </source>
</evidence>
<dbReference type="InterPro" id="IPR036890">
    <property type="entry name" value="HATPase_C_sf"/>
</dbReference>
<keyword evidence="7" id="KW-0812">Transmembrane</keyword>
<dbReference type="Gene3D" id="3.30.565.10">
    <property type="entry name" value="Histidine kinase-like ATPase, C-terminal domain"/>
    <property type="match status" value="1"/>
</dbReference>
<gene>
    <name evidence="9" type="ORF">IAA16_08970</name>
</gene>
<dbReference type="Proteomes" id="UP000823914">
    <property type="component" value="Unassembled WGS sequence"/>
</dbReference>
<dbReference type="GO" id="GO:0005886">
    <property type="term" value="C:plasma membrane"/>
    <property type="evidence" value="ECO:0007669"/>
    <property type="project" value="TreeGrafter"/>
</dbReference>
<proteinExistence type="predicted"/>
<keyword evidence="7" id="KW-1133">Transmembrane helix</keyword>
<dbReference type="InterPro" id="IPR036097">
    <property type="entry name" value="HisK_dim/P_sf"/>
</dbReference>
<sequence>MIKPLQRKTISTSMKAITILLVALLTIFNGANIYFSIRETNRLLDSLFVDVIQGKKRPPESRNFLGEIFSSAPSKNHRLSSIYFTVKLNASGEAVSVNIDRLGAESEKDAAKKVLVYAQKAYEEKKLEGFYDFYKFKGIVQPETGTSFYLFLDISSQIFSSIRILFLSFFTVVVCWLLMFVLVYFLSKKAIRPLEENLEKQKQFVTDAGHEIKTPLAIILSNTEAMELYLGENKWSKNIRNQITRLSGLMENLLTLSKIGEMSVSITRERTNISELLTQITTMFRESMELKKINFDLKVQRDIFCHVNHDLFSRLCSILLDNAVKYTSEGGKITVCGEQKDKGVVLVFFNTCESLPACSPEKLFDRFFRGDKARTQKEGGYGIGLSAAQSIVEAHGGKIAAAYKEQAIEFTITLP</sequence>
<dbReference type="InterPro" id="IPR005467">
    <property type="entry name" value="His_kinase_dom"/>
</dbReference>
<dbReference type="SUPFAM" id="SSF55874">
    <property type="entry name" value="ATPase domain of HSP90 chaperone/DNA topoisomerase II/histidine kinase"/>
    <property type="match status" value="1"/>
</dbReference>